<dbReference type="Proteomes" id="UP000237968">
    <property type="component" value="Unassembled WGS sequence"/>
</dbReference>
<reference evidence="1 2" key="1">
    <citation type="submission" date="2018-03" db="EMBL/GenBank/DDBJ databases">
        <title>Draft Genome Sequences of the Obligatory Marine Myxobacteria Enhygromyxa salina SWB005.</title>
        <authorList>
            <person name="Poehlein A."/>
            <person name="Moghaddam J.A."/>
            <person name="Harms H."/>
            <person name="Alanjari M."/>
            <person name="Koenig G.M."/>
            <person name="Daniel R."/>
            <person name="Schaeberle T.F."/>
        </authorList>
    </citation>
    <scope>NUCLEOTIDE SEQUENCE [LARGE SCALE GENOMIC DNA]</scope>
    <source>
        <strain evidence="1 2">SWB005</strain>
    </source>
</reference>
<keyword evidence="2" id="KW-1185">Reference proteome</keyword>
<dbReference type="OrthoDB" id="2077833at2"/>
<dbReference type="RefSeq" id="WP_106393819.1">
    <property type="nucleotide sequence ID" value="NZ_PVNK01000198.1"/>
</dbReference>
<dbReference type="AlphaFoldDB" id="A0A2S9XJM2"/>
<comment type="caution">
    <text evidence="1">The sequence shown here is derived from an EMBL/GenBank/DDBJ whole genome shotgun (WGS) entry which is preliminary data.</text>
</comment>
<protein>
    <recommendedName>
        <fullName evidence="3">HEAT repeat protein</fullName>
    </recommendedName>
</protein>
<evidence type="ECO:0000313" key="1">
    <source>
        <dbReference type="EMBL" id="PRP93065.1"/>
    </source>
</evidence>
<gene>
    <name evidence="1" type="ORF">ENSA5_45570</name>
</gene>
<name>A0A2S9XJM2_9BACT</name>
<proteinExistence type="predicted"/>
<sequence length="1102" mass="121870">MDFAVFMRLLDRLDHNERIAELIAHASGLGAAEVEALGRELWSGDVHQRRLALHVAWLTRDLRLPWLALTDDPSRSVRALAAKLVGCYAEEVPVELLDQLDARTLRRLLSHLVRRRRAKIAEVLVDGLLARERWTEAAYLLPICSTEMITAQLDRAWPEPLWARLAKYRGDLMRARVEGLFAANPERPDLIWRRFRAGVWTSLARTQPAALADWVERFADADSLPQVLNGALPELIRWSPQRAIAWLVPRIPWLSRRALPAGLAKAAARLDDEALAPLCRGLAHAHAPHLLAQLVARMPHVRRGQLFEAATTKLELALIEWPVELLALLPRSLRDRETARMLELSRAQTDGSWRRELLGLRSIDAARPLLEAEGRAAQASERAEAHAAMIFSSARSRAGMAQTLAWLARIRNEQDPVRLAVLSALAKVSARHFDDPAALDAVVSPIFEARDTSHATRLQAARLAQRLLISRATEPRSAMFKAGLSILERLAGQAGTLNLPRLDHNLPRGAEQAIFKVLRPWIEDARRRQQEQHVFRLWTALGKRAWEVEELGALIGDIIWRGQKTNASHAARLWIADPKTRDARVRELVKRDRSALYLAGVFEHCHRRRQTLLVDRFATSAPRGRFHNGKVVFIPAVRRGFERWPTALQRQYLELIEAGEAEPRQFAQTRAALVKMRARVPLTRVADLLGALESTDVNVQEAALGALPSVDDPSPALPILLEHLDGDRARVAMYAMPQLARLIPRARFVEALAELLGRPRLKVTVHKEALRLLGQLATPRALQLLREAWAKPLHRDVRIAALHAARSVLSQPESWEILTSAASDEDPDIARAVVEVPLLNVPAAYRERYVEVMAAIADHPGPAARAALFGALGSGWSAAAPVAVVELAARVIARLDPLDPWQAAARVLAQGTRSSATHGACAELVDALVVAADRDIAPAGERDRVGHQRLVRVLDLLGADRHPVNATLVERLAQRLLAQPRWWTAGARLRVTASANGRLGAVLTELLASAPTPRCARTLERAAAAAATTSEARNWTDEDAEAVVDTLIASGPSGRIVALAMLAEFGPRSGWTATWVERLATLREDADLDVQAAARELWIAAA</sequence>
<dbReference type="EMBL" id="PVNK01000198">
    <property type="protein sequence ID" value="PRP93065.1"/>
    <property type="molecule type" value="Genomic_DNA"/>
</dbReference>
<organism evidence="1 2">
    <name type="scientific">Enhygromyxa salina</name>
    <dbReference type="NCBI Taxonomy" id="215803"/>
    <lineage>
        <taxon>Bacteria</taxon>
        <taxon>Pseudomonadati</taxon>
        <taxon>Myxococcota</taxon>
        <taxon>Polyangia</taxon>
        <taxon>Nannocystales</taxon>
        <taxon>Nannocystaceae</taxon>
        <taxon>Enhygromyxa</taxon>
    </lineage>
</organism>
<accession>A0A2S9XJM2</accession>
<dbReference type="SUPFAM" id="SSF48371">
    <property type="entry name" value="ARM repeat"/>
    <property type="match status" value="1"/>
</dbReference>
<evidence type="ECO:0008006" key="3">
    <source>
        <dbReference type="Google" id="ProtNLM"/>
    </source>
</evidence>
<dbReference type="InterPro" id="IPR016024">
    <property type="entry name" value="ARM-type_fold"/>
</dbReference>
<evidence type="ECO:0000313" key="2">
    <source>
        <dbReference type="Proteomes" id="UP000237968"/>
    </source>
</evidence>